<name>A0ABV2ZX71_9ACTN</name>
<keyword evidence="4" id="KW-1185">Reference proteome</keyword>
<evidence type="ECO:0000313" key="3">
    <source>
        <dbReference type="EMBL" id="MEU3787172.1"/>
    </source>
</evidence>
<dbReference type="PANTHER" id="PTHR35526:SF3">
    <property type="entry name" value="ANTI-SIGMA-F FACTOR RSBW"/>
    <property type="match status" value="1"/>
</dbReference>
<dbReference type="Gene3D" id="3.30.565.10">
    <property type="entry name" value="Histidine kinase-like ATPase, C-terminal domain"/>
    <property type="match status" value="1"/>
</dbReference>
<dbReference type="RefSeq" id="WP_361709465.1">
    <property type="nucleotide sequence ID" value="NZ_JBEZVE010000037.1"/>
</dbReference>
<comment type="caution">
    <text evidence="3">The sequence shown here is derived from an EMBL/GenBank/DDBJ whole genome shotgun (WGS) entry which is preliminary data.</text>
</comment>
<organism evidence="3 4">
    <name type="scientific">Streptomyces sp. 900129855</name>
    <dbReference type="NCBI Taxonomy" id="3155129"/>
    <lineage>
        <taxon>Bacteria</taxon>
        <taxon>Bacillati</taxon>
        <taxon>Actinomycetota</taxon>
        <taxon>Actinomycetes</taxon>
        <taxon>Kitasatosporales</taxon>
        <taxon>Streptomycetaceae</taxon>
        <taxon>Streptomyces</taxon>
    </lineage>
</organism>
<dbReference type="InterPro" id="IPR003594">
    <property type="entry name" value="HATPase_dom"/>
</dbReference>
<keyword evidence="1" id="KW-0723">Serine/threonine-protein kinase</keyword>
<proteinExistence type="predicted"/>
<keyword evidence="3" id="KW-0067">ATP-binding</keyword>
<evidence type="ECO:0000313" key="4">
    <source>
        <dbReference type="Proteomes" id="UP001550739"/>
    </source>
</evidence>
<dbReference type="Proteomes" id="UP001550739">
    <property type="component" value="Unassembled WGS sequence"/>
</dbReference>
<keyword evidence="3" id="KW-0547">Nucleotide-binding</keyword>
<accession>A0ABV2ZX71</accession>
<dbReference type="InterPro" id="IPR050267">
    <property type="entry name" value="Anti-sigma-factor_SerPK"/>
</dbReference>
<protein>
    <submittedName>
        <fullName evidence="3">ATP-binding protein</fullName>
    </submittedName>
</protein>
<reference evidence="3 4" key="1">
    <citation type="submission" date="2024-06" db="EMBL/GenBank/DDBJ databases">
        <title>The Natural Products Discovery Center: Release of the First 8490 Sequenced Strains for Exploring Actinobacteria Biosynthetic Diversity.</title>
        <authorList>
            <person name="Kalkreuter E."/>
            <person name="Kautsar S.A."/>
            <person name="Yang D."/>
            <person name="Bader C.D."/>
            <person name="Teijaro C.N."/>
            <person name="Fluegel L."/>
            <person name="Davis C.M."/>
            <person name="Simpson J.R."/>
            <person name="Lauterbach L."/>
            <person name="Steele A.D."/>
            <person name="Gui C."/>
            <person name="Meng S."/>
            <person name="Li G."/>
            <person name="Viehrig K."/>
            <person name="Ye F."/>
            <person name="Su P."/>
            <person name="Kiefer A.F."/>
            <person name="Nichols A."/>
            <person name="Cepeda A.J."/>
            <person name="Yan W."/>
            <person name="Fan B."/>
            <person name="Jiang Y."/>
            <person name="Adhikari A."/>
            <person name="Zheng C.-J."/>
            <person name="Schuster L."/>
            <person name="Cowan T.M."/>
            <person name="Smanski M.J."/>
            <person name="Chevrette M.G."/>
            <person name="De Carvalho L.P.S."/>
            <person name="Shen B."/>
        </authorList>
    </citation>
    <scope>NUCLEOTIDE SEQUENCE [LARGE SCALE GENOMIC DNA]</scope>
    <source>
        <strain evidence="3 4">NPDC033843</strain>
    </source>
</reference>
<dbReference type="Pfam" id="PF13581">
    <property type="entry name" value="HATPase_c_2"/>
    <property type="match status" value="1"/>
</dbReference>
<dbReference type="SUPFAM" id="SSF55874">
    <property type="entry name" value="ATPase domain of HSP90 chaperone/DNA topoisomerase II/histidine kinase"/>
    <property type="match status" value="1"/>
</dbReference>
<dbReference type="GO" id="GO:0005524">
    <property type="term" value="F:ATP binding"/>
    <property type="evidence" value="ECO:0007669"/>
    <property type="project" value="UniProtKB-KW"/>
</dbReference>
<sequence>MDAVDEERLCRRTPVRRHWVKLADCTEPSGLARRHVRELLEGHAAPERVDDAVLIASELAGNALRHTAGGPDCMCVEVYRDVAVLRVHDAGRDVSRVRARSAEESVDELTGSGLGLLLVGELASAWSVRPTAIGKEVVVVLALDAGVLSERDALPHIPAVRPPLTAEFHQLDGGHGEFDGRESSEA</sequence>
<keyword evidence="1" id="KW-0418">Kinase</keyword>
<dbReference type="InterPro" id="IPR036890">
    <property type="entry name" value="HATPase_C_sf"/>
</dbReference>
<feature type="domain" description="Histidine kinase/HSP90-like ATPase" evidence="2">
    <location>
        <begin position="32"/>
        <end position="139"/>
    </location>
</feature>
<evidence type="ECO:0000259" key="2">
    <source>
        <dbReference type="Pfam" id="PF13581"/>
    </source>
</evidence>
<evidence type="ECO:0000256" key="1">
    <source>
        <dbReference type="ARBA" id="ARBA00022527"/>
    </source>
</evidence>
<dbReference type="EMBL" id="JBEZVE010000037">
    <property type="protein sequence ID" value="MEU3787172.1"/>
    <property type="molecule type" value="Genomic_DNA"/>
</dbReference>
<dbReference type="PANTHER" id="PTHR35526">
    <property type="entry name" value="ANTI-SIGMA-F FACTOR RSBW-RELATED"/>
    <property type="match status" value="1"/>
</dbReference>
<gene>
    <name evidence="3" type="ORF">AB0E89_42735</name>
</gene>
<keyword evidence="1" id="KW-0808">Transferase</keyword>